<dbReference type="Proteomes" id="UP000594260">
    <property type="component" value="Unplaced"/>
</dbReference>
<keyword evidence="4" id="KW-0863">Zinc-finger</keyword>
<dbReference type="Pfam" id="PF20173">
    <property type="entry name" value="ZnF_RZ-type"/>
    <property type="match status" value="1"/>
</dbReference>
<evidence type="ECO:0000256" key="3">
    <source>
        <dbReference type="ARBA" id="ARBA00022723"/>
    </source>
</evidence>
<dbReference type="GO" id="GO:0002376">
    <property type="term" value="P:immune system process"/>
    <property type="evidence" value="ECO:0007669"/>
    <property type="project" value="UniProtKB-KW"/>
</dbReference>
<dbReference type="InterPro" id="IPR041677">
    <property type="entry name" value="DNA2/NAM7_AAA_11"/>
</dbReference>
<dbReference type="GO" id="GO:0008270">
    <property type="term" value="F:zinc ion binding"/>
    <property type="evidence" value="ECO:0007669"/>
    <property type="project" value="UniProtKB-KW"/>
</dbReference>
<dbReference type="CDD" id="cd17936">
    <property type="entry name" value="EEXXEc_NFX1"/>
    <property type="match status" value="1"/>
</dbReference>
<reference evidence="10" key="1">
    <citation type="submission" date="2021-01" db="UniProtKB">
        <authorList>
            <consortium name="EnsemblMetazoa"/>
        </authorList>
    </citation>
    <scope>IDENTIFICATION</scope>
</reference>
<dbReference type="RefSeq" id="XP_022647643.1">
    <property type="nucleotide sequence ID" value="XM_022791908.1"/>
</dbReference>
<dbReference type="Pfam" id="PF13086">
    <property type="entry name" value="AAA_11"/>
    <property type="match status" value="2"/>
</dbReference>
<evidence type="ECO:0000256" key="5">
    <source>
        <dbReference type="ARBA" id="ARBA00022833"/>
    </source>
</evidence>
<dbReference type="GO" id="GO:0031380">
    <property type="term" value="C:nuclear RNA-directed RNA polymerase complex"/>
    <property type="evidence" value="ECO:0007669"/>
    <property type="project" value="TreeGrafter"/>
</dbReference>
<protein>
    <recommendedName>
        <fullName evidence="9">RZ-type domain-containing protein</fullName>
    </recommendedName>
</protein>
<dbReference type="InterPro" id="IPR027417">
    <property type="entry name" value="P-loop_NTPase"/>
</dbReference>
<sequence length="1834" mass="209604">MRIRCEPSVKEYTERREQQTAMNNGRQRRRRHRDRAGPEDRRNGGNVDERQQHHDNQNHQQAGNNGGERWQGNDDGQGLVNGGGYQQQQHGQGGQRTQQSKREAYPISNYKLEELLRCVPNDLVMELQLNPGWKCRLEALQNADVNNLSLVVRVYQKCLESTNRSTLLSFLRESYVPNQVQLIGSLAFLIGKPDNVVAKLVYNVLELTITIVAVIPKATFQSTKTLVVMLRPSLDVLQKLLHGTPRTLEDLVGEVERQVDSVEPAGSATGQLQKRLAHGYVVAGTAPDSFKNLEVFPSIKDVHDDRQFLRPNKIIGSYESGLEYLDTQFRLLREDFVKPIRDGINNYLSLKPEQRKKCLSSQSVRYYWNVSYRGRIAALTNQVFAFALQLSPLDYKKVNWERSKRFANGAVVGLTKDNFERVIFAIVIQRNIDMLKKGVLSVECCCTEDEEYMETGHVYLVIESTVLFETYRYSLQVLQNLDTDEIPFEKYLVHVKKDIGPLKLLQQGRCINLEPIMLNKQEKVVVACNKLSWPSRKSTILDESQYDAVQSAFLRELCLIQGPPGTGKTYVGLLIVKMMLLNDVTNKPILVVCYTNHALDQFLEGILKFTTRVVRVGGMCKNDSVNEYNLFELRLKKRDTGLLERSPVNRNIRRIRLRVVQLRKEINQRQEIANQAAGKLIPERVLDSLSRGLISDSEQVKEWLEIDERVKVFLRREREEARRTRRKEERAAERLRILQDGHDPERKKQEELQEALRQMQEEYQSDEETVDILDDRGNHDNDDQLDQCTVVERLLAFNKQRSTCEQDRYLEFELTASERPRLTPEGVFQLQRQLDEHGIFSITVDQRWDLYRHWHLNYVRYLEKQIDASREEYSEVFHSLKEMEAELDLAILREAQIIGMTTTGAAKYKSLYERLDIEVVVIEEAAEILESHVVAALSSSTKHLIMIGDHQQLRPTNADYTLASKFHLDVSLFERLIDNGLPFVRLKTQHRMRPEFVNLLVPHIYSSLKCAEPVFTFPHVRGMEGDLQLMHHTNLESDDPENRSKSNQFECDIIVGLVDYLLLQDYSRDQITVLAMYTGQRLLIKQALRSRAAGRDTIRVTSVDNFQGEENDVIIVSFVRSNVEDRIGFLKALNRICVAFSRAKHGLFCVGNFTMIASKQPKFANILESIKKSVDNSLRLICPVHNRVTKIVQPKDFEKVAEGGCDKLCETRLECGHACPRQCHSYDVEHKQIRCARPCAKKHPQCGHDCRQLCGMPCGPCSEEVQRRIEKCGHFKKVKCGTPLESIQCSSACERLLACGHPCNRKCSEVCVMECQVQVKVRALCGHTVKTTCGQKNTSQLVLKACQKPCRTTLVCGHNCKGTCGSCHQGRLHVPCDSKCGKTLICGHMCREPCSEICPPCQRKCDNACPHSQCHSKCGEPCPPCVELCNRQCTHQKCTALCFQKCTQGPCSRPCPRKLKCKHPCIGFCTDQCPNKCRTCLGDEKLPDVLLGTENEDSRYVQLDCGHVIEAEGMDMWVNTCLESKEISMGGISCPACKAPVKKCNRYRLHVNAKRQLIEEVKKKAFGSPEKNAEDLRRLSEAILDADGTLLAFGRAPSLNAYTAHDELLAKLQNQIRGELNPDQMKIRQWTNLLTIIREIRKLKPNLQDLPQLEPFWKDLEEAVKNAIAIRVGQQQMDDMCLELRRFTNIEPLAQELRFNPNSPDLIKCVEMLTDLGRFSQEKVTKIHELIDKTKRKRTGVCLGIGNEERLMILKAMQLKQGHWYNCPNGHVYCITECGGAMEEAECNECHAKIGGLRHTLREDNRVATGMDGSVHAAWSNHYNDMNNWHFEDD</sequence>
<dbReference type="GO" id="GO:0031048">
    <property type="term" value="P:regulatory ncRNA-mediated heterochromatin formation"/>
    <property type="evidence" value="ECO:0007669"/>
    <property type="project" value="TreeGrafter"/>
</dbReference>
<keyword evidence="11" id="KW-1185">Reference proteome</keyword>
<dbReference type="OMA" id="MEERGCI"/>
<keyword evidence="3" id="KW-0479">Metal-binding</keyword>
<evidence type="ECO:0000313" key="11">
    <source>
        <dbReference type="Proteomes" id="UP000594260"/>
    </source>
</evidence>
<dbReference type="OrthoDB" id="6510728at2759"/>
<dbReference type="InterPro" id="IPR045055">
    <property type="entry name" value="DNA2/NAM7-like"/>
</dbReference>
<evidence type="ECO:0000256" key="8">
    <source>
        <dbReference type="SAM" id="MobiDB-lite"/>
    </source>
</evidence>
<dbReference type="EnsemblMetazoa" id="XM_022791908">
    <property type="protein sequence ID" value="XP_022647643"/>
    <property type="gene ID" value="LOC111244623"/>
</dbReference>
<feature type="compositionally biased region" description="Basic and acidic residues" evidence="8">
    <location>
        <begin position="35"/>
        <end position="57"/>
    </location>
</feature>
<feature type="compositionally biased region" description="Low complexity" evidence="8">
    <location>
        <begin position="86"/>
        <end position="98"/>
    </location>
</feature>
<evidence type="ECO:0000259" key="9">
    <source>
        <dbReference type="PROSITE" id="PS51981"/>
    </source>
</evidence>
<feature type="coiled-coil region" evidence="7">
    <location>
        <begin position="711"/>
        <end position="776"/>
    </location>
</feature>
<dbReference type="InterPro" id="IPR057373">
    <property type="entry name" value="ZNFX1"/>
</dbReference>
<dbReference type="PROSITE" id="PS51981">
    <property type="entry name" value="ZF_RZ"/>
    <property type="match status" value="1"/>
</dbReference>
<dbReference type="PANTHER" id="PTHR10887:SF341">
    <property type="entry name" value="NFX1-TYPE ZINC FINGER-CONTAINING PROTEIN 1"/>
    <property type="match status" value="1"/>
</dbReference>
<dbReference type="Pfam" id="PF13087">
    <property type="entry name" value="AAA_12"/>
    <property type="match status" value="1"/>
</dbReference>
<evidence type="ECO:0000256" key="7">
    <source>
        <dbReference type="SAM" id="Coils"/>
    </source>
</evidence>
<keyword evidence="2" id="KW-0963">Cytoplasm</keyword>
<evidence type="ECO:0000256" key="2">
    <source>
        <dbReference type="ARBA" id="ARBA00022490"/>
    </source>
</evidence>
<dbReference type="InterPro" id="IPR047187">
    <property type="entry name" value="SF1_C_Upf1"/>
</dbReference>
<dbReference type="KEGG" id="vde:111244623"/>
<name>A0A7M7J888_VARDE</name>
<dbReference type="InParanoid" id="A0A7M7J888"/>
<feature type="domain" description="RZ-type" evidence="9">
    <location>
        <begin position="1745"/>
        <end position="1818"/>
    </location>
</feature>
<dbReference type="Gene3D" id="3.40.50.300">
    <property type="entry name" value="P-loop containing nucleotide triphosphate hydrolases"/>
    <property type="match status" value="3"/>
</dbReference>
<dbReference type="Pfam" id="PF25396">
    <property type="entry name" value="ZNFX1"/>
    <property type="match status" value="1"/>
</dbReference>
<evidence type="ECO:0000313" key="10">
    <source>
        <dbReference type="EnsemblMetazoa" id="XP_022647643"/>
    </source>
</evidence>
<dbReference type="PANTHER" id="PTHR10887">
    <property type="entry name" value="DNA2/NAM7 HELICASE FAMILY"/>
    <property type="match status" value="1"/>
</dbReference>
<dbReference type="GeneID" id="111244623"/>
<keyword evidence="5" id="KW-0862">Zinc</keyword>
<feature type="region of interest" description="Disordered" evidence="8">
    <location>
        <begin position="1"/>
        <end position="102"/>
    </location>
</feature>
<evidence type="ECO:0000256" key="6">
    <source>
        <dbReference type="ARBA" id="ARBA00022859"/>
    </source>
</evidence>
<dbReference type="GO" id="GO:0005737">
    <property type="term" value="C:cytoplasm"/>
    <property type="evidence" value="ECO:0007669"/>
    <property type="project" value="UniProtKB-SubCell"/>
</dbReference>
<organism evidence="10 11">
    <name type="scientific">Varroa destructor</name>
    <name type="common">Honeybee mite</name>
    <dbReference type="NCBI Taxonomy" id="109461"/>
    <lineage>
        <taxon>Eukaryota</taxon>
        <taxon>Metazoa</taxon>
        <taxon>Ecdysozoa</taxon>
        <taxon>Arthropoda</taxon>
        <taxon>Chelicerata</taxon>
        <taxon>Arachnida</taxon>
        <taxon>Acari</taxon>
        <taxon>Parasitiformes</taxon>
        <taxon>Mesostigmata</taxon>
        <taxon>Gamasina</taxon>
        <taxon>Dermanyssoidea</taxon>
        <taxon>Varroidae</taxon>
        <taxon>Varroa</taxon>
    </lineage>
</organism>
<comment type="subcellular location">
    <subcellularLocation>
        <location evidence="1">Cytoplasm</location>
    </subcellularLocation>
</comment>
<evidence type="ECO:0000256" key="4">
    <source>
        <dbReference type="ARBA" id="ARBA00022771"/>
    </source>
</evidence>
<dbReference type="InterPro" id="IPR046439">
    <property type="entry name" value="ZF_RZ_dom"/>
</dbReference>
<dbReference type="CDD" id="cd18808">
    <property type="entry name" value="SF1_C_Upf1"/>
    <property type="match status" value="1"/>
</dbReference>
<dbReference type="SUPFAM" id="SSF52540">
    <property type="entry name" value="P-loop containing nucleoside triphosphate hydrolases"/>
    <property type="match status" value="1"/>
</dbReference>
<dbReference type="FunCoup" id="A0A7M7J888">
    <property type="interactions" value="3"/>
</dbReference>
<dbReference type="GO" id="GO:0004386">
    <property type="term" value="F:helicase activity"/>
    <property type="evidence" value="ECO:0007669"/>
    <property type="project" value="InterPro"/>
</dbReference>
<evidence type="ECO:0000256" key="1">
    <source>
        <dbReference type="ARBA" id="ARBA00004496"/>
    </source>
</evidence>
<keyword evidence="7" id="KW-0175">Coiled coil</keyword>
<accession>A0A7M7J888</accession>
<dbReference type="InterPro" id="IPR041679">
    <property type="entry name" value="DNA2/NAM7-like_C"/>
</dbReference>
<feature type="compositionally biased region" description="Basic and acidic residues" evidence="8">
    <location>
        <begin position="1"/>
        <end position="18"/>
    </location>
</feature>
<proteinExistence type="predicted"/>
<dbReference type="CDD" id="cd06008">
    <property type="entry name" value="NF-X1-zinc-finger"/>
    <property type="match status" value="1"/>
</dbReference>
<keyword evidence="6" id="KW-0391">Immunity</keyword>